<evidence type="ECO:0000313" key="2">
    <source>
        <dbReference type="EMBL" id="KRY46722.1"/>
    </source>
</evidence>
<gene>
    <name evidence="2" type="ORF">T03_1752</name>
</gene>
<organism evidence="2 3">
    <name type="scientific">Trichinella britovi</name>
    <name type="common">Parasitic roundworm</name>
    <dbReference type="NCBI Taxonomy" id="45882"/>
    <lineage>
        <taxon>Eukaryota</taxon>
        <taxon>Metazoa</taxon>
        <taxon>Ecdysozoa</taxon>
        <taxon>Nematoda</taxon>
        <taxon>Enoplea</taxon>
        <taxon>Dorylaimia</taxon>
        <taxon>Trichinellida</taxon>
        <taxon>Trichinellidae</taxon>
        <taxon>Trichinella</taxon>
    </lineage>
</organism>
<evidence type="ECO:0000256" key="1">
    <source>
        <dbReference type="SAM" id="Phobius"/>
    </source>
</evidence>
<feature type="transmembrane region" description="Helical" evidence="1">
    <location>
        <begin position="250"/>
        <end position="271"/>
    </location>
</feature>
<keyword evidence="3" id="KW-1185">Reference proteome</keyword>
<reference evidence="2 3" key="1">
    <citation type="submission" date="2015-01" db="EMBL/GenBank/DDBJ databases">
        <title>Evolution of Trichinella species and genotypes.</title>
        <authorList>
            <person name="Korhonen P.K."/>
            <person name="Edoardo P."/>
            <person name="Giuseppe L.R."/>
            <person name="Gasser R.B."/>
        </authorList>
    </citation>
    <scope>NUCLEOTIDE SEQUENCE [LARGE SCALE GENOMIC DNA]</scope>
    <source>
        <strain evidence="2">ISS120</strain>
    </source>
</reference>
<feature type="transmembrane region" description="Helical" evidence="1">
    <location>
        <begin position="147"/>
        <end position="171"/>
    </location>
</feature>
<proteinExistence type="predicted"/>
<keyword evidence="1" id="KW-0472">Membrane</keyword>
<accession>A0A0V1CC18</accession>
<dbReference type="EMBL" id="JYDI01000275">
    <property type="protein sequence ID" value="KRY46722.1"/>
    <property type="molecule type" value="Genomic_DNA"/>
</dbReference>
<keyword evidence="1" id="KW-1133">Transmembrane helix</keyword>
<comment type="caution">
    <text evidence="2">The sequence shown here is derived from an EMBL/GenBank/DDBJ whole genome shotgun (WGS) entry which is preliminary data.</text>
</comment>
<dbReference type="AlphaFoldDB" id="A0A0V1CC18"/>
<dbReference type="Proteomes" id="UP000054653">
    <property type="component" value="Unassembled WGS sequence"/>
</dbReference>
<keyword evidence="1" id="KW-0812">Transmembrane</keyword>
<evidence type="ECO:0000313" key="3">
    <source>
        <dbReference type="Proteomes" id="UP000054653"/>
    </source>
</evidence>
<dbReference type="OrthoDB" id="5939956at2759"/>
<protein>
    <submittedName>
        <fullName evidence="2">Uncharacterized protein</fullName>
    </submittedName>
</protein>
<sequence>MVGGLFCEGNVVKGMVGGLFCEGNVVKGMVGGLLRGRLMGSRNTESCDKKLGNWIELIYNCEGNVVKGMVGGLFCEGNVVKGMVGGLFCEGNVVKGMVGGLLRGRLMGSRNTESCDKKLGNWIELIYKCLGIGTNKSLATVDPLPGLGISILIIVGSSLFHISLISVSYRIRGKVDRDMMILLMKKSVSSGEHHGSSKMLNRILSRIIIPYSAINRKANSTLENSMLKPLTSSLSASARSKGLRLVSAKIIIVAGMRCFGLWIGGILLLYYELKFRCDDEYSPEDLVSVEKESCIELKSIALVCHTDLVDLNAEIVVNSIVIGINL</sequence>
<name>A0A0V1CC18_TRIBR</name>